<sequence length="247" mass="26480">MKQEKTFVKSTPSAFISVIFALLAAGCTSLPNREVPHELGVKQVPGKSEGHPAEFVFCDMNGGAWSCEAATPKTPVSFVSVKHSDDKPITGIVRDSLKGATSDGGVSALDKQKQTSFSQSKTDSKKSSSQPENTKAVPAVPPVAVVYFDFDSSVITADAKLTLLAALDELSGKAVEIHGYTDNVGSEPYNNWLGLRRANKVKDFFETAKSTATQIEAYGHGLCCYAEPNGTAEQRAKNRRVEVYAVD</sequence>
<dbReference type="Proteomes" id="UP000216984">
    <property type="component" value="Unassembled WGS sequence"/>
</dbReference>
<feature type="chain" id="PRO_5031521204" description="OmpA-like domain-containing protein" evidence="3">
    <location>
        <begin position="25"/>
        <end position="247"/>
    </location>
</feature>
<dbReference type="EMBL" id="NEFY01000019">
    <property type="protein sequence ID" value="OZC34944.1"/>
    <property type="molecule type" value="Genomic_DNA"/>
</dbReference>
<evidence type="ECO:0000313" key="5">
    <source>
        <dbReference type="EMBL" id="OZC34944.1"/>
    </source>
</evidence>
<evidence type="ECO:0000256" key="3">
    <source>
        <dbReference type="SAM" id="SignalP"/>
    </source>
</evidence>
<comment type="caution">
    <text evidence="5">The sequence shown here is derived from an EMBL/GenBank/DDBJ whole genome shotgun (WGS) entry which is preliminary data.</text>
</comment>
<evidence type="ECO:0000313" key="6">
    <source>
        <dbReference type="Proteomes" id="UP000216984"/>
    </source>
</evidence>
<proteinExistence type="predicted"/>
<evidence type="ECO:0000259" key="4">
    <source>
        <dbReference type="PROSITE" id="PS51123"/>
    </source>
</evidence>
<gene>
    <name evidence="5" type="ORF">B9Q17_00135</name>
</gene>
<dbReference type="PANTHER" id="PTHR30329">
    <property type="entry name" value="STATOR ELEMENT OF FLAGELLAR MOTOR COMPLEX"/>
    <property type="match status" value="1"/>
</dbReference>
<keyword evidence="1" id="KW-0472">Membrane</keyword>
<dbReference type="InterPro" id="IPR036737">
    <property type="entry name" value="OmpA-like_sf"/>
</dbReference>
<dbReference type="InterPro" id="IPR050330">
    <property type="entry name" value="Bact_OuterMem_StrucFunc"/>
</dbReference>
<protein>
    <recommendedName>
        <fullName evidence="4">OmpA-like domain-containing protein</fullName>
    </recommendedName>
</protein>
<dbReference type="Pfam" id="PF00691">
    <property type="entry name" value="OmpA"/>
    <property type="match status" value="1"/>
</dbReference>
<keyword evidence="3" id="KW-0732">Signal</keyword>
<evidence type="ECO:0000256" key="2">
    <source>
        <dbReference type="SAM" id="MobiDB-lite"/>
    </source>
</evidence>
<evidence type="ECO:0000256" key="1">
    <source>
        <dbReference type="PROSITE-ProRule" id="PRU00473"/>
    </source>
</evidence>
<feature type="domain" description="OmpA-like" evidence="4">
    <location>
        <begin position="135"/>
        <end position="247"/>
    </location>
</feature>
<dbReference type="InterPro" id="IPR006665">
    <property type="entry name" value="OmpA-like"/>
</dbReference>
<organism evidence="5 6">
    <name type="scientific">Marinobacter vinifirmus</name>
    <dbReference type="NCBI Taxonomy" id="355591"/>
    <lineage>
        <taxon>Bacteria</taxon>
        <taxon>Pseudomonadati</taxon>
        <taxon>Pseudomonadota</taxon>
        <taxon>Gammaproteobacteria</taxon>
        <taxon>Pseudomonadales</taxon>
        <taxon>Marinobacteraceae</taxon>
        <taxon>Marinobacter</taxon>
    </lineage>
</organism>
<dbReference type="GO" id="GO:0016020">
    <property type="term" value="C:membrane"/>
    <property type="evidence" value="ECO:0007669"/>
    <property type="project" value="UniProtKB-UniRule"/>
</dbReference>
<reference evidence="5 6" key="1">
    <citation type="submission" date="2017-06" db="EMBL/GenBank/DDBJ databases">
        <title>Draft genome sequence of the halophilic bacterium Marinobacter vinifirmus FB1.</title>
        <authorList>
            <person name="Stepanov V.G."/>
            <person name="Roberts D.J."/>
            <person name="Fox G.E."/>
        </authorList>
    </citation>
    <scope>NUCLEOTIDE SEQUENCE [LARGE SCALE GENOMIC DNA]</scope>
    <source>
        <strain evidence="5 6">FB1</strain>
    </source>
</reference>
<dbReference type="AlphaFoldDB" id="A0A7Z1ILI8"/>
<feature type="region of interest" description="Disordered" evidence="2">
    <location>
        <begin position="95"/>
        <end position="136"/>
    </location>
</feature>
<dbReference type="PROSITE" id="PS51257">
    <property type="entry name" value="PROKAR_LIPOPROTEIN"/>
    <property type="match status" value="1"/>
</dbReference>
<dbReference type="SUPFAM" id="SSF103088">
    <property type="entry name" value="OmpA-like"/>
    <property type="match status" value="1"/>
</dbReference>
<feature type="signal peptide" evidence="3">
    <location>
        <begin position="1"/>
        <end position="24"/>
    </location>
</feature>
<accession>A0A7Z1ILI8</accession>
<name>A0A7Z1ILI8_9GAMM</name>
<keyword evidence="6" id="KW-1185">Reference proteome</keyword>
<dbReference type="PANTHER" id="PTHR30329:SF21">
    <property type="entry name" value="LIPOPROTEIN YIAD-RELATED"/>
    <property type="match status" value="1"/>
</dbReference>
<dbReference type="PROSITE" id="PS51123">
    <property type="entry name" value="OMPA_2"/>
    <property type="match status" value="1"/>
</dbReference>
<dbReference type="Gene3D" id="3.30.1330.60">
    <property type="entry name" value="OmpA-like domain"/>
    <property type="match status" value="1"/>
</dbReference>
<dbReference type="CDD" id="cd07185">
    <property type="entry name" value="OmpA_C-like"/>
    <property type="match status" value="1"/>
</dbReference>